<dbReference type="PANTHER" id="PTHR43736">
    <property type="entry name" value="ADP-RIBOSE PYROPHOSPHATASE"/>
    <property type="match status" value="1"/>
</dbReference>
<evidence type="ECO:0000313" key="5">
    <source>
        <dbReference type="EMBL" id="TGB03732.1"/>
    </source>
</evidence>
<dbReference type="SUPFAM" id="SSF55811">
    <property type="entry name" value="Nudix"/>
    <property type="match status" value="1"/>
</dbReference>
<dbReference type="PANTHER" id="PTHR43736:SF1">
    <property type="entry name" value="DIHYDRONEOPTERIN TRIPHOSPHATE DIPHOSPHATASE"/>
    <property type="match status" value="1"/>
</dbReference>
<accession>A0A4Z0GZS9</accession>
<dbReference type="EMBL" id="SRJC01000001">
    <property type="protein sequence ID" value="TGB03732.1"/>
    <property type="molecule type" value="Genomic_DNA"/>
</dbReference>
<dbReference type="PRINTS" id="PR00502">
    <property type="entry name" value="NUDIXFAMILY"/>
</dbReference>
<keyword evidence="2 3" id="KW-0378">Hydrolase</keyword>
<dbReference type="InterPro" id="IPR000086">
    <property type="entry name" value="NUDIX_hydrolase_dom"/>
</dbReference>
<dbReference type="InterPro" id="IPR020084">
    <property type="entry name" value="NUDIX_hydrolase_CS"/>
</dbReference>
<organism evidence="5 6">
    <name type="scientific">Halobacillus salinus</name>
    <dbReference type="NCBI Taxonomy" id="192814"/>
    <lineage>
        <taxon>Bacteria</taxon>
        <taxon>Bacillati</taxon>
        <taxon>Bacillota</taxon>
        <taxon>Bacilli</taxon>
        <taxon>Bacillales</taxon>
        <taxon>Bacillaceae</taxon>
        <taxon>Halobacillus</taxon>
    </lineage>
</organism>
<dbReference type="CDD" id="cd04664">
    <property type="entry name" value="NUDIX_DHNTPase_like"/>
    <property type="match status" value="1"/>
</dbReference>
<dbReference type="GO" id="GO:0016787">
    <property type="term" value="F:hydrolase activity"/>
    <property type="evidence" value="ECO:0007669"/>
    <property type="project" value="UniProtKB-KW"/>
</dbReference>
<comment type="similarity">
    <text evidence="1 3">Belongs to the Nudix hydrolase family.</text>
</comment>
<protein>
    <submittedName>
        <fullName evidence="5">NUDIX domain-containing protein</fullName>
    </submittedName>
</protein>
<dbReference type="PROSITE" id="PS00893">
    <property type="entry name" value="NUDIX_BOX"/>
    <property type="match status" value="1"/>
</dbReference>
<proteinExistence type="inferred from homology"/>
<dbReference type="Gene3D" id="3.90.79.10">
    <property type="entry name" value="Nucleoside Triphosphate Pyrophosphohydrolase"/>
    <property type="match status" value="1"/>
</dbReference>
<dbReference type="PROSITE" id="PS51462">
    <property type="entry name" value="NUDIX"/>
    <property type="match status" value="1"/>
</dbReference>
<dbReference type="AlphaFoldDB" id="A0A4Z0GZS9"/>
<evidence type="ECO:0000259" key="4">
    <source>
        <dbReference type="PROSITE" id="PS51462"/>
    </source>
</evidence>
<reference evidence="5 6" key="1">
    <citation type="journal article" date="2003" name="Int. J. Syst. Evol. Microbiol.">
        <title>Halobacillus salinus sp. nov., isolated from a salt lake on the coast of the East Sea in Korea.</title>
        <authorList>
            <person name="Yoon J.H."/>
            <person name="Kang K.H."/>
            <person name="Park Y.H."/>
        </authorList>
    </citation>
    <scope>NUCLEOTIDE SEQUENCE [LARGE SCALE GENOMIC DNA]</scope>
    <source>
        <strain evidence="5 6">HSL-3</strain>
    </source>
</reference>
<evidence type="ECO:0000256" key="3">
    <source>
        <dbReference type="RuleBase" id="RU003476"/>
    </source>
</evidence>
<dbReference type="Pfam" id="PF00293">
    <property type="entry name" value="NUDIX"/>
    <property type="match status" value="1"/>
</dbReference>
<keyword evidence="6" id="KW-1185">Reference proteome</keyword>
<gene>
    <name evidence="5" type="ORF">E4663_01635</name>
</gene>
<dbReference type="InterPro" id="IPR015797">
    <property type="entry name" value="NUDIX_hydrolase-like_dom_sf"/>
</dbReference>
<evidence type="ECO:0000256" key="2">
    <source>
        <dbReference type="ARBA" id="ARBA00022801"/>
    </source>
</evidence>
<dbReference type="Proteomes" id="UP000297982">
    <property type="component" value="Unassembled WGS sequence"/>
</dbReference>
<dbReference type="InterPro" id="IPR020476">
    <property type="entry name" value="Nudix_hydrolase"/>
</dbReference>
<comment type="caution">
    <text evidence="5">The sequence shown here is derived from an EMBL/GenBank/DDBJ whole genome shotgun (WGS) entry which is preliminary data.</text>
</comment>
<sequence length="155" mass="17612">MGNVEVPVRCTGIAVILLKKEAESYNVLLLKRNAKVLHDVWCYIGGAIEEGETAWQAAIREIEEETGITDLSLYASNQFDRIYSPGQNYIYMAPVFVGFVSENQEVELNDEHSEYIWTTFDEAVETVSLPGNDDVLRSIEKHFARRTPLKDLKIL</sequence>
<evidence type="ECO:0000256" key="1">
    <source>
        <dbReference type="ARBA" id="ARBA00005582"/>
    </source>
</evidence>
<name>A0A4Z0GZS9_9BACI</name>
<feature type="domain" description="Nudix hydrolase" evidence="4">
    <location>
        <begin position="8"/>
        <end position="143"/>
    </location>
</feature>
<dbReference type="RefSeq" id="WP_135326446.1">
    <property type="nucleotide sequence ID" value="NZ_SRJC01000001.1"/>
</dbReference>
<evidence type="ECO:0000313" key="6">
    <source>
        <dbReference type="Proteomes" id="UP000297982"/>
    </source>
</evidence>
<dbReference type="STRING" id="192814.GCA_900166575_00624"/>